<evidence type="ECO:0000313" key="2">
    <source>
        <dbReference type="EMBL" id="RXJ00624.1"/>
    </source>
</evidence>
<protein>
    <submittedName>
        <fullName evidence="2">Uncharacterized protein</fullName>
    </submittedName>
</protein>
<name>A0A4Q0VTY7_9BACI</name>
<feature type="transmembrane region" description="Helical" evidence="1">
    <location>
        <begin position="7"/>
        <end position="27"/>
    </location>
</feature>
<evidence type="ECO:0000256" key="1">
    <source>
        <dbReference type="SAM" id="Phobius"/>
    </source>
</evidence>
<dbReference type="EMBL" id="QOUX01000037">
    <property type="protein sequence ID" value="RXJ00624.1"/>
    <property type="molecule type" value="Genomic_DNA"/>
</dbReference>
<keyword evidence="3" id="KW-1185">Reference proteome</keyword>
<dbReference type="Proteomes" id="UP000290649">
    <property type="component" value="Unassembled WGS sequence"/>
</dbReference>
<reference evidence="2 3" key="1">
    <citation type="journal article" date="2019" name="Int. J. Syst. Evol. Microbiol.">
        <title>Anaerobacillus alkaliphilus sp. nov., a novel alkaliphilic and moderately halophilic bacterium.</title>
        <authorList>
            <person name="Borsodi A.K."/>
            <person name="Aszalos J.M."/>
            <person name="Bihari P."/>
            <person name="Nagy I."/>
            <person name="Schumann P."/>
            <person name="Sproer C."/>
            <person name="Kovacs A.L."/>
            <person name="Boka K."/>
            <person name="Dobosy P."/>
            <person name="Ovari M."/>
            <person name="Szili-Kovacs T."/>
            <person name="Toth E."/>
        </authorList>
    </citation>
    <scope>NUCLEOTIDE SEQUENCE [LARGE SCALE GENOMIC DNA]</scope>
    <source>
        <strain evidence="2 3">B16-10</strain>
    </source>
</reference>
<organism evidence="2 3">
    <name type="scientific">Anaerobacillus alkaliphilus</name>
    <dbReference type="NCBI Taxonomy" id="1548597"/>
    <lineage>
        <taxon>Bacteria</taxon>
        <taxon>Bacillati</taxon>
        <taxon>Bacillota</taxon>
        <taxon>Bacilli</taxon>
        <taxon>Bacillales</taxon>
        <taxon>Bacillaceae</taxon>
        <taxon>Anaerobacillus</taxon>
    </lineage>
</organism>
<gene>
    <name evidence="2" type="ORF">DS745_11200</name>
</gene>
<dbReference type="AlphaFoldDB" id="A0A4Q0VTY7"/>
<keyword evidence="1" id="KW-1133">Transmembrane helix</keyword>
<feature type="transmembrane region" description="Helical" evidence="1">
    <location>
        <begin position="33"/>
        <end position="55"/>
    </location>
</feature>
<accession>A0A4Q0VTY7</accession>
<proteinExistence type="predicted"/>
<evidence type="ECO:0000313" key="3">
    <source>
        <dbReference type="Proteomes" id="UP000290649"/>
    </source>
</evidence>
<feature type="transmembrane region" description="Helical" evidence="1">
    <location>
        <begin position="62"/>
        <end position="82"/>
    </location>
</feature>
<keyword evidence="1" id="KW-0472">Membrane</keyword>
<sequence>MKEFYYFGVFLFIVWIGYCVYGFLTFVEMEIFLVLYAGVIGIIVFPFYFSILFFWNKSKKSVNVLVGLFVIVVVSVIAFSIIN</sequence>
<keyword evidence="1" id="KW-0812">Transmembrane</keyword>
<comment type="caution">
    <text evidence="2">The sequence shown here is derived from an EMBL/GenBank/DDBJ whole genome shotgun (WGS) entry which is preliminary data.</text>
</comment>